<organism evidence="2 3">
    <name type="scientific">Trichuris muris</name>
    <name type="common">Mouse whipworm</name>
    <dbReference type="NCBI Taxonomy" id="70415"/>
    <lineage>
        <taxon>Eukaryota</taxon>
        <taxon>Metazoa</taxon>
        <taxon>Ecdysozoa</taxon>
        <taxon>Nematoda</taxon>
        <taxon>Enoplea</taxon>
        <taxon>Dorylaimia</taxon>
        <taxon>Trichinellida</taxon>
        <taxon>Trichuridae</taxon>
        <taxon>Trichuris</taxon>
    </lineage>
</organism>
<proteinExistence type="predicted"/>
<accession>A0A5S6R5E6</accession>
<protein>
    <submittedName>
        <fullName evidence="3">Ig-like domain-containing protein</fullName>
    </submittedName>
</protein>
<dbReference type="WBParaSite" id="TMUE_3000014648.1">
    <property type="protein sequence ID" value="TMUE_3000014648.1"/>
    <property type="gene ID" value="WBGene00302286"/>
</dbReference>
<reference evidence="3" key="1">
    <citation type="submission" date="2019-12" db="UniProtKB">
        <authorList>
            <consortium name="WormBaseParasite"/>
        </authorList>
    </citation>
    <scope>IDENTIFICATION</scope>
</reference>
<feature type="region of interest" description="Disordered" evidence="1">
    <location>
        <begin position="22"/>
        <end position="103"/>
    </location>
</feature>
<sequence length="172" mass="18951">MRCSQETRGDFLIKSDWQLLGQRREPRRRPEVPALAKVQPVAGPPKRGERLSEQWGGGDGGTGNSITVGKAKCPTTRAAPLAVHWSKTGSTDSPATDPADREQRHSRWTIDFLIAAAHRLTVVCDPIRVGRLWSTTASSHTWRKDVQKGRGSQRAFATRLAEAPVQVIHTLS</sequence>
<evidence type="ECO:0000256" key="1">
    <source>
        <dbReference type="SAM" id="MobiDB-lite"/>
    </source>
</evidence>
<evidence type="ECO:0000313" key="2">
    <source>
        <dbReference type="Proteomes" id="UP000046395"/>
    </source>
</evidence>
<name>A0A5S6R5E6_TRIMR</name>
<dbReference type="Proteomes" id="UP000046395">
    <property type="component" value="Unassembled WGS sequence"/>
</dbReference>
<evidence type="ECO:0000313" key="3">
    <source>
        <dbReference type="WBParaSite" id="TMUE_3000014648.1"/>
    </source>
</evidence>
<feature type="compositionally biased region" description="Basic and acidic residues" evidence="1">
    <location>
        <begin position="22"/>
        <end position="31"/>
    </location>
</feature>
<dbReference type="AlphaFoldDB" id="A0A5S6R5E6"/>
<keyword evidence="2" id="KW-1185">Reference proteome</keyword>